<keyword evidence="8" id="KW-0732">Signal</keyword>
<dbReference type="GO" id="GO:0015562">
    <property type="term" value="F:efflux transmembrane transporter activity"/>
    <property type="evidence" value="ECO:0007669"/>
    <property type="project" value="InterPro"/>
</dbReference>
<protein>
    <submittedName>
        <fullName evidence="9">Outer membrane protein TolC</fullName>
    </submittedName>
</protein>
<keyword evidence="4" id="KW-1134">Transmembrane beta strand</keyword>
<evidence type="ECO:0000313" key="10">
    <source>
        <dbReference type="Proteomes" id="UP000184050"/>
    </source>
</evidence>
<dbReference type="PANTHER" id="PTHR30026:SF23">
    <property type="entry name" value="TO APRF-PUTATIVE OUTER MEMBRANE EFFLUX PROTEIN OR SECRETED ALKALINE PHOSPHATASE-RELATED"/>
    <property type="match status" value="1"/>
</dbReference>
<dbReference type="GO" id="GO:1990281">
    <property type="term" value="C:efflux pump complex"/>
    <property type="evidence" value="ECO:0007669"/>
    <property type="project" value="TreeGrafter"/>
</dbReference>
<evidence type="ECO:0000256" key="3">
    <source>
        <dbReference type="ARBA" id="ARBA00022448"/>
    </source>
</evidence>
<dbReference type="InterPro" id="IPR003423">
    <property type="entry name" value="OMP_efflux"/>
</dbReference>
<organism evidence="9 10">
    <name type="scientific">Tangfeifania diversioriginum</name>
    <dbReference type="NCBI Taxonomy" id="1168035"/>
    <lineage>
        <taxon>Bacteria</taxon>
        <taxon>Pseudomonadati</taxon>
        <taxon>Bacteroidota</taxon>
        <taxon>Bacteroidia</taxon>
        <taxon>Marinilabiliales</taxon>
        <taxon>Prolixibacteraceae</taxon>
        <taxon>Tangfeifania</taxon>
    </lineage>
</organism>
<keyword evidence="5" id="KW-0812">Transmembrane</keyword>
<dbReference type="Gene3D" id="1.20.1600.10">
    <property type="entry name" value="Outer membrane efflux proteins (OEP)"/>
    <property type="match status" value="1"/>
</dbReference>
<dbReference type="Pfam" id="PF02321">
    <property type="entry name" value="OEP"/>
    <property type="match status" value="1"/>
</dbReference>
<evidence type="ECO:0000256" key="8">
    <source>
        <dbReference type="SAM" id="SignalP"/>
    </source>
</evidence>
<name>A0A1M6M3I7_9BACT</name>
<feature type="chain" id="PRO_5013019932" evidence="8">
    <location>
        <begin position="20"/>
        <end position="436"/>
    </location>
</feature>
<sequence length="436" mass="48927">MKIHCWLALFLISAQVGFAQIPKEKIISLDTVFVLAERNSTHLKISKSISETANMAIDVAENLRLPSVDVGISAMYLGDATIFDRNFSNAQNAAMPHFGNNFSAEASYVVFAGDAVSNAIEKAELESQIATLSHDKNRMDIRLLVAGQYLDLYKLYNQKKVFNKNIEETNELIRHVKAKLTTGMALDNDLTRYELMLQNLKLALIEIENNISIVNIHLTIALGLPDETVIIPDSSVQNINELPLFAENLVDEANEKRPSVKIQSLQKEVAQKDIKLAKADLYPSVAIFGADYFEGPITMEVPPINKNLNYWYLGVGIKCNLASLYKSSNKISLAKSSLNTANYAYEAELENTRTAIYSAQTKYGEAYEKLYTYQKSFQLASENYAVINNRYQNDLALITEMLDASNMKLKAELQVINAKLDVVFNYYKLLREIGTL</sequence>
<evidence type="ECO:0000313" key="9">
    <source>
        <dbReference type="EMBL" id="SHJ77999.1"/>
    </source>
</evidence>
<proteinExistence type="inferred from homology"/>
<dbReference type="EMBL" id="FQZE01000030">
    <property type="protein sequence ID" value="SHJ77999.1"/>
    <property type="molecule type" value="Genomic_DNA"/>
</dbReference>
<evidence type="ECO:0000256" key="2">
    <source>
        <dbReference type="ARBA" id="ARBA00007613"/>
    </source>
</evidence>
<dbReference type="GO" id="GO:0009279">
    <property type="term" value="C:cell outer membrane"/>
    <property type="evidence" value="ECO:0007669"/>
    <property type="project" value="UniProtKB-SubCell"/>
</dbReference>
<dbReference type="GO" id="GO:0015288">
    <property type="term" value="F:porin activity"/>
    <property type="evidence" value="ECO:0007669"/>
    <property type="project" value="TreeGrafter"/>
</dbReference>
<evidence type="ECO:0000256" key="6">
    <source>
        <dbReference type="ARBA" id="ARBA00023136"/>
    </source>
</evidence>
<comment type="subcellular location">
    <subcellularLocation>
        <location evidence="1">Cell outer membrane</location>
    </subcellularLocation>
</comment>
<keyword evidence="3" id="KW-0813">Transport</keyword>
<dbReference type="STRING" id="1168035.SAMN05444280_1301"/>
<keyword evidence="7" id="KW-0998">Cell outer membrane</keyword>
<dbReference type="Proteomes" id="UP000184050">
    <property type="component" value="Unassembled WGS sequence"/>
</dbReference>
<dbReference type="OrthoDB" id="916581at2"/>
<dbReference type="SUPFAM" id="SSF56954">
    <property type="entry name" value="Outer membrane efflux proteins (OEP)"/>
    <property type="match status" value="1"/>
</dbReference>
<keyword evidence="6" id="KW-0472">Membrane</keyword>
<feature type="signal peptide" evidence="8">
    <location>
        <begin position="1"/>
        <end position="19"/>
    </location>
</feature>
<keyword evidence="10" id="KW-1185">Reference proteome</keyword>
<dbReference type="InterPro" id="IPR051906">
    <property type="entry name" value="TolC-like"/>
</dbReference>
<evidence type="ECO:0000256" key="5">
    <source>
        <dbReference type="ARBA" id="ARBA00022692"/>
    </source>
</evidence>
<comment type="similarity">
    <text evidence="2">Belongs to the outer membrane factor (OMF) (TC 1.B.17) family.</text>
</comment>
<reference evidence="9 10" key="1">
    <citation type="submission" date="2016-11" db="EMBL/GenBank/DDBJ databases">
        <authorList>
            <person name="Jaros S."/>
            <person name="Januszkiewicz K."/>
            <person name="Wedrychowicz H."/>
        </authorList>
    </citation>
    <scope>NUCLEOTIDE SEQUENCE [LARGE SCALE GENOMIC DNA]</scope>
    <source>
        <strain evidence="9 10">DSM 27063</strain>
    </source>
</reference>
<accession>A0A1M6M3I7</accession>
<gene>
    <name evidence="9" type="ORF">SAMN05444280_1301</name>
</gene>
<dbReference type="AlphaFoldDB" id="A0A1M6M3I7"/>
<evidence type="ECO:0000256" key="4">
    <source>
        <dbReference type="ARBA" id="ARBA00022452"/>
    </source>
</evidence>
<evidence type="ECO:0000256" key="1">
    <source>
        <dbReference type="ARBA" id="ARBA00004442"/>
    </source>
</evidence>
<dbReference type="PANTHER" id="PTHR30026">
    <property type="entry name" value="OUTER MEMBRANE PROTEIN TOLC"/>
    <property type="match status" value="1"/>
</dbReference>
<evidence type="ECO:0000256" key="7">
    <source>
        <dbReference type="ARBA" id="ARBA00023237"/>
    </source>
</evidence>